<dbReference type="KEGG" id="sphv:F9278_02400"/>
<keyword evidence="5" id="KW-0378">Hydrolase</keyword>
<evidence type="ECO:0000259" key="4">
    <source>
        <dbReference type="Pfam" id="PF02627"/>
    </source>
</evidence>
<dbReference type="GO" id="GO:0016787">
    <property type="term" value="F:hydrolase activity"/>
    <property type="evidence" value="ECO:0007669"/>
    <property type="project" value="UniProtKB-KW"/>
</dbReference>
<dbReference type="GO" id="GO:0046872">
    <property type="term" value="F:metal ion binding"/>
    <property type="evidence" value="ECO:0007669"/>
    <property type="project" value="UniProtKB-KW"/>
</dbReference>
<sequence length="324" mass="35772">MWTTLAAHPDALRRFLVVGNHVLGRNTLSVRARELVILRVAWLTRAEYEWLQHVRIARRAGVSDDEIRALGTPDPAVLYDLAHHAELRRLAEAAGDADLAEYDEKLLGPVSPRAPKILAVALNYRGHAEESDLPIPEQPTVLGKFSSSLTGPHDPVIVAEGIDKCDFEAEVVVVIGRTMRAVEPGAVWDGIVGVTAGQDITDRREQWRKPLNQFTLAKSYDTYSPTGPLTATVDEFDDPDDIEIVGHVDDLEVQRGRTSDLIFPVPELVFWLSRRVTLQPGDLVFTGTPAGCGVRRVPRLYLEPGMTLTTELPGVGTMRNPISR</sequence>
<evidence type="ECO:0000259" key="3">
    <source>
        <dbReference type="Pfam" id="PF01557"/>
    </source>
</evidence>
<dbReference type="Gene3D" id="1.20.1290.10">
    <property type="entry name" value="AhpD-like"/>
    <property type="match status" value="1"/>
</dbReference>
<feature type="domain" description="Fumarylacetoacetase-like C-terminal" evidence="3">
    <location>
        <begin position="116"/>
        <end position="322"/>
    </location>
</feature>
<dbReference type="InterPro" id="IPR036663">
    <property type="entry name" value="Fumarylacetoacetase_C_sf"/>
</dbReference>
<evidence type="ECO:0000256" key="1">
    <source>
        <dbReference type="ARBA" id="ARBA00010211"/>
    </source>
</evidence>
<proteinExistence type="inferred from homology"/>
<dbReference type="Gene3D" id="3.90.850.10">
    <property type="entry name" value="Fumarylacetoacetase-like, C-terminal domain"/>
    <property type="match status" value="1"/>
</dbReference>
<evidence type="ECO:0000313" key="6">
    <source>
        <dbReference type="Proteomes" id="UP000327294"/>
    </source>
</evidence>
<gene>
    <name evidence="5" type="ORF">F9278_02400</name>
</gene>
<dbReference type="SUPFAM" id="SSF69118">
    <property type="entry name" value="AhpD-like"/>
    <property type="match status" value="1"/>
</dbReference>
<dbReference type="InterPro" id="IPR029032">
    <property type="entry name" value="AhpD-like"/>
</dbReference>
<dbReference type="AlphaFoldDB" id="A0A5P8KH51"/>
<dbReference type="PANTHER" id="PTHR42796:SF4">
    <property type="entry name" value="FUMARYLACETOACETATE HYDROLASE DOMAIN-CONTAINING PROTEIN 2A"/>
    <property type="match status" value="1"/>
</dbReference>
<dbReference type="InterPro" id="IPR003779">
    <property type="entry name" value="CMD-like"/>
</dbReference>
<comment type="similarity">
    <text evidence="1">Belongs to the FAH family.</text>
</comment>
<dbReference type="PANTHER" id="PTHR42796">
    <property type="entry name" value="FUMARYLACETOACETATE HYDROLASE DOMAIN-CONTAINING PROTEIN 2A-RELATED"/>
    <property type="match status" value="1"/>
</dbReference>
<dbReference type="InterPro" id="IPR011234">
    <property type="entry name" value="Fumarylacetoacetase-like_C"/>
</dbReference>
<organism evidence="5 6">
    <name type="scientific">Streptomyces phaeolivaceus</name>
    <dbReference type="NCBI Taxonomy" id="2653200"/>
    <lineage>
        <taxon>Bacteria</taxon>
        <taxon>Bacillati</taxon>
        <taxon>Actinomycetota</taxon>
        <taxon>Actinomycetes</taxon>
        <taxon>Kitasatosporales</taxon>
        <taxon>Streptomycetaceae</taxon>
        <taxon>Streptomyces</taxon>
    </lineage>
</organism>
<feature type="domain" description="Carboxymuconolactone decarboxylase-like" evidence="4">
    <location>
        <begin position="9"/>
        <end position="70"/>
    </location>
</feature>
<accession>A0A5P8KH51</accession>
<evidence type="ECO:0000313" key="5">
    <source>
        <dbReference type="EMBL" id="QFR02327.1"/>
    </source>
</evidence>
<keyword evidence="2" id="KW-0479">Metal-binding</keyword>
<dbReference type="InterPro" id="IPR051121">
    <property type="entry name" value="FAH"/>
</dbReference>
<keyword evidence="6" id="KW-1185">Reference proteome</keyword>
<dbReference type="GO" id="GO:0044281">
    <property type="term" value="P:small molecule metabolic process"/>
    <property type="evidence" value="ECO:0007669"/>
    <property type="project" value="UniProtKB-ARBA"/>
</dbReference>
<name>A0A5P8KH51_9ACTN</name>
<dbReference type="Pfam" id="PF02627">
    <property type="entry name" value="CMD"/>
    <property type="match status" value="1"/>
</dbReference>
<dbReference type="GO" id="GO:0051920">
    <property type="term" value="F:peroxiredoxin activity"/>
    <property type="evidence" value="ECO:0007669"/>
    <property type="project" value="InterPro"/>
</dbReference>
<evidence type="ECO:0000256" key="2">
    <source>
        <dbReference type="ARBA" id="ARBA00022723"/>
    </source>
</evidence>
<dbReference type="Pfam" id="PF01557">
    <property type="entry name" value="FAA_hydrolase"/>
    <property type="match status" value="1"/>
</dbReference>
<dbReference type="EMBL" id="CP045096">
    <property type="protein sequence ID" value="QFR02327.1"/>
    <property type="molecule type" value="Genomic_DNA"/>
</dbReference>
<dbReference type="Proteomes" id="UP000327294">
    <property type="component" value="Chromosome"/>
</dbReference>
<dbReference type="SUPFAM" id="SSF56529">
    <property type="entry name" value="FAH"/>
    <property type="match status" value="1"/>
</dbReference>
<protein>
    <submittedName>
        <fullName evidence="5">Fumarylacetoacetate hydrolase family protein</fullName>
    </submittedName>
</protein>
<reference evidence="5 6" key="1">
    <citation type="submission" date="2019-10" db="EMBL/GenBank/DDBJ databases">
        <title>Streptomyces sp. strain GY16 isolated from leaves of Broussonetia papyrifera.</title>
        <authorList>
            <person name="Mo P."/>
        </authorList>
    </citation>
    <scope>NUCLEOTIDE SEQUENCE [LARGE SCALE GENOMIC DNA]</scope>
    <source>
        <strain evidence="5 6">GY16</strain>
    </source>
</reference>